<dbReference type="Proteomes" id="UP000293568">
    <property type="component" value="Chromosome"/>
</dbReference>
<dbReference type="EMBL" id="CP035492">
    <property type="protein sequence ID" value="QAY67296.1"/>
    <property type="molecule type" value="Genomic_DNA"/>
</dbReference>
<accession>A0A4P6EX23</accession>
<evidence type="ECO:0000313" key="2">
    <source>
        <dbReference type="Proteomes" id="UP000293568"/>
    </source>
</evidence>
<gene>
    <name evidence="1" type="ORF">ET464_13695</name>
</gene>
<keyword evidence="2" id="KW-1185">Reference proteome</keyword>
<dbReference type="AlphaFoldDB" id="A0A4P6EX23"/>
<organism evidence="1 2">
    <name type="scientific">Paenibacillus protaetiae</name>
    <dbReference type="NCBI Taxonomy" id="2509456"/>
    <lineage>
        <taxon>Bacteria</taxon>
        <taxon>Bacillati</taxon>
        <taxon>Bacillota</taxon>
        <taxon>Bacilli</taxon>
        <taxon>Bacillales</taxon>
        <taxon>Paenibacillaceae</taxon>
        <taxon>Paenibacillus</taxon>
    </lineage>
</organism>
<evidence type="ECO:0000313" key="1">
    <source>
        <dbReference type="EMBL" id="QAY67296.1"/>
    </source>
</evidence>
<sequence>MGIFSEFIDPYLKYRSLVIGLKRAEYQKLQKIADALNDHMDEDLFTPENIASRVVKTFIDEAYADSTKRIVQAIVPEITRIQPVKTKRTGSQTCGRHLQQVTLTHF</sequence>
<dbReference type="KEGG" id="pprt:ET464_13695"/>
<reference evidence="1 2" key="1">
    <citation type="submission" date="2019-01" db="EMBL/GenBank/DDBJ databases">
        <title>Genome sequencing of strain FW100M-2.</title>
        <authorList>
            <person name="Heo J."/>
            <person name="Kim S.-J."/>
            <person name="Kim J.-S."/>
            <person name="Hong S.-B."/>
            <person name="Kwon S.-W."/>
        </authorList>
    </citation>
    <scope>NUCLEOTIDE SEQUENCE [LARGE SCALE GENOMIC DNA]</scope>
    <source>
        <strain evidence="1 2">FW100M-2</strain>
    </source>
</reference>
<dbReference type="RefSeq" id="WP_129441768.1">
    <property type="nucleotide sequence ID" value="NZ_CP035492.1"/>
</dbReference>
<name>A0A4P6EX23_9BACL</name>
<proteinExistence type="predicted"/>
<protein>
    <submittedName>
        <fullName evidence="1">Uncharacterized protein</fullName>
    </submittedName>
</protein>
<dbReference type="OrthoDB" id="2624990at2"/>